<reference evidence="1 2" key="1">
    <citation type="submission" date="2013-11" db="EMBL/GenBank/DDBJ databases">
        <title>The Genome Sequence of Phytophthora parasitica P1976.</title>
        <authorList>
            <consortium name="The Broad Institute Genomics Platform"/>
            <person name="Russ C."/>
            <person name="Tyler B."/>
            <person name="Panabieres F."/>
            <person name="Shan W."/>
            <person name="Tripathy S."/>
            <person name="Grunwald N."/>
            <person name="Machado M."/>
            <person name="Johnson C.S."/>
            <person name="Walker B."/>
            <person name="Young S."/>
            <person name="Zeng Q."/>
            <person name="Gargeya S."/>
            <person name="Fitzgerald M."/>
            <person name="Haas B."/>
            <person name="Abouelleil A."/>
            <person name="Allen A.W."/>
            <person name="Alvarado L."/>
            <person name="Arachchi H.M."/>
            <person name="Berlin A.M."/>
            <person name="Chapman S.B."/>
            <person name="Gainer-Dewar J."/>
            <person name="Goldberg J."/>
            <person name="Griggs A."/>
            <person name="Gujja S."/>
            <person name="Hansen M."/>
            <person name="Howarth C."/>
            <person name="Imamovic A."/>
            <person name="Ireland A."/>
            <person name="Larimer J."/>
            <person name="McCowan C."/>
            <person name="Murphy C."/>
            <person name="Pearson M."/>
            <person name="Poon T.W."/>
            <person name="Priest M."/>
            <person name="Roberts A."/>
            <person name="Saif S."/>
            <person name="Shea T."/>
            <person name="Sisk P."/>
            <person name="Sykes S."/>
            <person name="Wortman J."/>
            <person name="Nusbaum C."/>
            <person name="Birren B."/>
        </authorList>
    </citation>
    <scope>NUCLEOTIDE SEQUENCE [LARGE SCALE GENOMIC DNA]</scope>
    <source>
        <strain evidence="1 2">P1976</strain>
    </source>
</reference>
<dbReference type="Proteomes" id="UP000028582">
    <property type="component" value="Unassembled WGS sequence"/>
</dbReference>
<dbReference type="EMBL" id="ANJA01000511">
    <property type="protein sequence ID" value="ETO83406.1"/>
    <property type="molecule type" value="Genomic_DNA"/>
</dbReference>
<evidence type="ECO:0000313" key="1">
    <source>
        <dbReference type="EMBL" id="ETO83406.1"/>
    </source>
</evidence>
<name>A0A081AWZ5_PHYNI</name>
<organism evidence="1 2">
    <name type="scientific">Phytophthora nicotianae P1976</name>
    <dbReference type="NCBI Taxonomy" id="1317066"/>
    <lineage>
        <taxon>Eukaryota</taxon>
        <taxon>Sar</taxon>
        <taxon>Stramenopiles</taxon>
        <taxon>Oomycota</taxon>
        <taxon>Peronosporomycetes</taxon>
        <taxon>Peronosporales</taxon>
        <taxon>Peronosporaceae</taxon>
        <taxon>Phytophthora</taxon>
    </lineage>
</organism>
<proteinExistence type="predicted"/>
<gene>
    <name evidence="1" type="ORF">F444_02573</name>
</gene>
<protein>
    <submittedName>
        <fullName evidence="1">Uncharacterized protein</fullName>
    </submittedName>
</protein>
<dbReference type="OrthoDB" id="121822at2759"/>
<evidence type="ECO:0000313" key="2">
    <source>
        <dbReference type="Proteomes" id="UP000028582"/>
    </source>
</evidence>
<dbReference type="AlphaFoldDB" id="A0A081AWZ5"/>
<comment type="caution">
    <text evidence="1">The sequence shown here is derived from an EMBL/GenBank/DDBJ whole genome shotgun (WGS) entry which is preliminary data.</text>
</comment>
<accession>A0A081AWZ5</accession>
<sequence length="87" mass="10038">MIIRMIMTELLSGDIPCAAAMTAAAKKKRRTWTQEEENQLLQYYFSAPNDASLKSDKGIKSKAWTLIVSRLKKDGVKKARHWECSWY</sequence>